<dbReference type="InterPro" id="IPR003439">
    <property type="entry name" value="ABC_transporter-like_ATP-bd"/>
</dbReference>
<evidence type="ECO:0000256" key="3">
    <source>
        <dbReference type="ARBA" id="ARBA00022741"/>
    </source>
</evidence>
<dbReference type="PANTHER" id="PTHR42711">
    <property type="entry name" value="ABC TRANSPORTER ATP-BINDING PROTEIN"/>
    <property type="match status" value="1"/>
</dbReference>
<dbReference type="CDD" id="cd03230">
    <property type="entry name" value="ABC_DR_subfamily_A"/>
    <property type="match status" value="1"/>
</dbReference>
<evidence type="ECO:0000256" key="1">
    <source>
        <dbReference type="ARBA" id="ARBA00005417"/>
    </source>
</evidence>
<accession>H6LH56</accession>
<dbReference type="OrthoDB" id="9804819at2"/>
<name>H6LH56_ACEWD</name>
<keyword evidence="7" id="KW-1185">Reference proteome</keyword>
<keyword evidence="4 6" id="KW-0067">ATP-binding</keyword>
<dbReference type="InterPro" id="IPR027417">
    <property type="entry name" value="P-loop_NTPase"/>
</dbReference>
<keyword evidence="3" id="KW-0547">Nucleotide-binding</keyword>
<dbReference type="InterPro" id="IPR003593">
    <property type="entry name" value="AAA+_ATPase"/>
</dbReference>
<keyword evidence="2" id="KW-0813">Transport</keyword>
<dbReference type="GO" id="GO:0016887">
    <property type="term" value="F:ATP hydrolysis activity"/>
    <property type="evidence" value="ECO:0007669"/>
    <property type="project" value="InterPro"/>
</dbReference>
<organism evidence="6 7">
    <name type="scientific">Acetobacterium woodii (strain ATCC 29683 / DSM 1030 / JCM 2381 / KCTC 1655 / WB1)</name>
    <dbReference type="NCBI Taxonomy" id="931626"/>
    <lineage>
        <taxon>Bacteria</taxon>
        <taxon>Bacillati</taxon>
        <taxon>Bacillota</taxon>
        <taxon>Clostridia</taxon>
        <taxon>Eubacteriales</taxon>
        <taxon>Eubacteriaceae</taxon>
        <taxon>Acetobacterium</taxon>
    </lineage>
</organism>
<dbReference type="SMART" id="SM00382">
    <property type="entry name" value="AAA"/>
    <property type="match status" value="1"/>
</dbReference>
<dbReference type="Proteomes" id="UP000007177">
    <property type="component" value="Chromosome"/>
</dbReference>
<dbReference type="EMBL" id="CP002987">
    <property type="protein sequence ID" value="AFA48394.1"/>
    <property type="molecule type" value="Genomic_DNA"/>
</dbReference>
<dbReference type="RefSeq" id="WP_014355997.1">
    <property type="nucleotide sequence ID" value="NC_016894.1"/>
</dbReference>
<dbReference type="Gene3D" id="3.40.50.300">
    <property type="entry name" value="P-loop containing nucleotide triphosphate hydrolases"/>
    <property type="match status" value="1"/>
</dbReference>
<dbReference type="HOGENOM" id="CLU_000604_1_2_9"/>
<dbReference type="eggNOG" id="COG1131">
    <property type="taxonomic scope" value="Bacteria"/>
</dbReference>
<dbReference type="PROSITE" id="PS50893">
    <property type="entry name" value="ABC_TRANSPORTER_2"/>
    <property type="match status" value="1"/>
</dbReference>
<comment type="similarity">
    <text evidence="1">Belongs to the ABC transporter superfamily.</text>
</comment>
<dbReference type="KEGG" id="awo:Awo_c16120"/>
<gene>
    <name evidence="6" type="ordered locus">Awo_c16120</name>
</gene>
<reference evidence="6 7" key="2">
    <citation type="journal article" date="2012" name="PLoS ONE">
        <title>An ancient pathway combining carbon dioxide fixation with the generation and utilization of a sodium ion gradient for ATP synthesis.</title>
        <authorList>
            <person name="Poehlein A."/>
            <person name="Schmidt S."/>
            <person name="Kaster A.K."/>
            <person name="Goenrich M."/>
            <person name="Vollmers J."/>
            <person name="Thurmer A."/>
            <person name="Bertsch J."/>
            <person name="Schuchmann K."/>
            <person name="Voigt B."/>
            <person name="Hecker M."/>
            <person name="Daniel R."/>
            <person name="Thauer R.K."/>
            <person name="Gottschalk G."/>
            <person name="Muller V."/>
        </authorList>
    </citation>
    <scope>NUCLEOTIDE SEQUENCE [LARGE SCALE GENOMIC DNA]</scope>
    <source>
        <strain evidence="7">ATCC 29683 / DSM 1030 / JCM 2381 / KCTC 1655 / WB1</strain>
    </source>
</reference>
<feature type="domain" description="ABC transporter" evidence="5">
    <location>
        <begin position="2"/>
        <end position="230"/>
    </location>
</feature>
<proteinExistence type="inferred from homology"/>
<evidence type="ECO:0000256" key="2">
    <source>
        <dbReference type="ARBA" id="ARBA00022448"/>
    </source>
</evidence>
<evidence type="ECO:0000256" key="4">
    <source>
        <dbReference type="ARBA" id="ARBA00022840"/>
    </source>
</evidence>
<dbReference type="GO" id="GO:0005524">
    <property type="term" value="F:ATP binding"/>
    <property type="evidence" value="ECO:0007669"/>
    <property type="project" value="UniProtKB-KW"/>
</dbReference>
<evidence type="ECO:0000313" key="6">
    <source>
        <dbReference type="EMBL" id="AFA48394.1"/>
    </source>
</evidence>
<dbReference type="AlphaFoldDB" id="H6LH56"/>
<dbReference type="SUPFAM" id="SSF52540">
    <property type="entry name" value="P-loop containing nucleoside triphosphate hydrolases"/>
    <property type="match status" value="1"/>
</dbReference>
<sequence>MIEINDVTFKYSNTKGIFNLNLKIEKGEVFGYVGPNESGKTTTIRMLMGFIRAGKGSAKIDGLNCFFKAAAIQRYLGYVPEDITLFENMRVKEYLNFVNQMRGSYSSQETRLRDELIERFEVETRGKIESLSTGMKKRLAIVAALMHDPQTLVLDEPTSGLDPLMQSRLLDLIVEEKRRGKTVLLSTHRFEEVERTCDRVGVLKEGHLVEDLDIVSLRAEETKAYLVKFAAPPNLEQIKKYGFEYQQFSQSDFEIFSSGDRIDVLMKVLSHEKVLVFNSKNQSLEEIFQKHYRKEINHIPTKKEAMSNFLNGRKKKTDKEIKKI</sequence>
<dbReference type="Pfam" id="PF00005">
    <property type="entry name" value="ABC_tran"/>
    <property type="match status" value="1"/>
</dbReference>
<dbReference type="STRING" id="931626.Awo_c16120"/>
<protein>
    <submittedName>
        <fullName evidence="6">ABC transport system ATP-binding protein</fullName>
    </submittedName>
</protein>
<reference evidence="7" key="1">
    <citation type="submission" date="2011-07" db="EMBL/GenBank/DDBJ databases">
        <title>Complete genome sequence of Acetobacterium woodii.</title>
        <authorList>
            <person name="Poehlein A."/>
            <person name="Schmidt S."/>
            <person name="Kaster A.-K."/>
            <person name="Goenrich M."/>
            <person name="Vollmers J."/>
            <person name="Thuermer A."/>
            <person name="Gottschalk G."/>
            <person name="Thauer R.K."/>
            <person name="Daniel R."/>
            <person name="Mueller V."/>
        </authorList>
    </citation>
    <scope>NUCLEOTIDE SEQUENCE [LARGE SCALE GENOMIC DNA]</scope>
    <source>
        <strain evidence="7">ATCC 29683 / DSM 1030 / JCM 2381 / KCTC 1655 / WB1</strain>
    </source>
</reference>
<dbReference type="InterPro" id="IPR050763">
    <property type="entry name" value="ABC_transporter_ATP-binding"/>
</dbReference>
<dbReference type="PANTHER" id="PTHR42711:SF5">
    <property type="entry name" value="ABC TRANSPORTER ATP-BINDING PROTEIN NATA"/>
    <property type="match status" value="1"/>
</dbReference>
<evidence type="ECO:0000313" key="7">
    <source>
        <dbReference type="Proteomes" id="UP000007177"/>
    </source>
</evidence>
<evidence type="ECO:0000259" key="5">
    <source>
        <dbReference type="PROSITE" id="PS50893"/>
    </source>
</evidence>